<evidence type="ECO:0000313" key="4">
    <source>
        <dbReference type="Proteomes" id="UP000523079"/>
    </source>
</evidence>
<evidence type="ECO:0000256" key="2">
    <source>
        <dbReference type="SAM" id="Phobius"/>
    </source>
</evidence>
<keyword evidence="2" id="KW-0472">Membrane</keyword>
<dbReference type="RefSeq" id="WP_182559500.1">
    <property type="nucleotide sequence ID" value="NZ_JACGWT010000002.1"/>
</dbReference>
<accession>A0A7W3IRL9</accession>
<dbReference type="EMBL" id="JACGWT010000002">
    <property type="protein sequence ID" value="MBA8793967.1"/>
    <property type="molecule type" value="Genomic_DNA"/>
</dbReference>
<feature type="region of interest" description="Disordered" evidence="1">
    <location>
        <begin position="88"/>
        <end position="113"/>
    </location>
</feature>
<protein>
    <submittedName>
        <fullName evidence="3">Beta-lactamase regulating signal transducer with metallopeptidase domain</fullName>
    </submittedName>
</protein>
<evidence type="ECO:0000256" key="1">
    <source>
        <dbReference type="SAM" id="MobiDB-lite"/>
    </source>
</evidence>
<sequence>MASPNRLDELFESNDDGVPRQQEQARLRLTPVARVQLVVGLVMVALAIVILSYALLSTAEVPKIIVVLWVLLGLSGLLNTLTAAKRRRVAKRDHRSPENSRNASPESPRWDRS</sequence>
<keyword evidence="4" id="KW-1185">Reference proteome</keyword>
<proteinExistence type="predicted"/>
<keyword evidence="2" id="KW-0812">Transmembrane</keyword>
<dbReference type="Proteomes" id="UP000523079">
    <property type="component" value="Unassembled WGS sequence"/>
</dbReference>
<dbReference type="AlphaFoldDB" id="A0A7W3IRL9"/>
<feature type="transmembrane region" description="Helical" evidence="2">
    <location>
        <begin position="61"/>
        <end position="82"/>
    </location>
</feature>
<comment type="caution">
    <text evidence="3">The sequence shown here is derived from an EMBL/GenBank/DDBJ whole genome shotgun (WGS) entry which is preliminary data.</text>
</comment>
<keyword evidence="2" id="KW-1133">Transmembrane helix</keyword>
<name>A0A7W3IRL9_9ACTN</name>
<feature type="region of interest" description="Disordered" evidence="1">
    <location>
        <begin position="1"/>
        <end position="22"/>
    </location>
</feature>
<reference evidence="3 4" key="1">
    <citation type="submission" date="2020-07" db="EMBL/GenBank/DDBJ databases">
        <title>Sequencing the genomes of 1000 actinobacteria strains.</title>
        <authorList>
            <person name="Klenk H.-P."/>
        </authorList>
    </citation>
    <scope>NUCLEOTIDE SEQUENCE [LARGE SCALE GENOMIC DNA]</scope>
    <source>
        <strain evidence="3 4">DSM 100723</strain>
    </source>
</reference>
<organism evidence="3 4">
    <name type="scientific">Microlunatus kandeliicorticis</name>
    <dbReference type="NCBI Taxonomy" id="1759536"/>
    <lineage>
        <taxon>Bacteria</taxon>
        <taxon>Bacillati</taxon>
        <taxon>Actinomycetota</taxon>
        <taxon>Actinomycetes</taxon>
        <taxon>Propionibacteriales</taxon>
        <taxon>Propionibacteriaceae</taxon>
        <taxon>Microlunatus</taxon>
    </lineage>
</organism>
<evidence type="ECO:0000313" key="3">
    <source>
        <dbReference type="EMBL" id="MBA8793967.1"/>
    </source>
</evidence>
<gene>
    <name evidence="3" type="ORF">FHX74_001572</name>
</gene>
<feature type="transmembrane region" description="Helical" evidence="2">
    <location>
        <begin position="35"/>
        <end position="55"/>
    </location>
</feature>